<comment type="similarity">
    <text evidence="2">Belongs to the binding-protein-dependent transport system permease family. CysTW subfamily.</text>
</comment>
<feature type="transmembrane region" description="Helical" evidence="8">
    <location>
        <begin position="12"/>
        <end position="38"/>
    </location>
</feature>
<dbReference type="PANTHER" id="PTHR42929">
    <property type="entry name" value="INNER MEMBRANE ABC TRANSPORTER PERMEASE PROTEIN YDCU-RELATED-RELATED"/>
    <property type="match status" value="1"/>
</dbReference>
<feature type="transmembrane region" description="Helical" evidence="8">
    <location>
        <begin position="117"/>
        <end position="142"/>
    </location>
</feature>
<dbReference type="InterPro" id="IPR000515">
    <property type="entry name" value="MetI-like"/>
</dbReference>
<dbReference type="PROSITE" id="PS50928">
    <property type="entry name" value="ABC_TM1"/>
    <property type="match status" value="1"/>
</dbReference>
<dbReference type="GO" id="GO:0005886">
    <property type="term" value="C:plasma membrane"/>
    <property type="evidence" value="ECO:0007669"/>
    <property type="project" value="UniProtKB-SubCell"/>
</dbReference>
<keyword evidence="7 8" id="KW-0472">Membrane</keyword>
<keyword evidence="4" id="KW-1003">Cell membrane</keyword>
<evidence type="ECO:0000256" key="5">
    <source>
        <dbReference type="ARBA" id="ARBA00022692"/>
    </source>
</evidence>
<feature type="domain" description="ABC transmembrane type-1" evidence="9">
    <location>
        <begin position="82"/>
        <end position="288"/>
    </location>
</feature>
<evidence type="ECO:0000256" key="6">
    <source>
        <dbReference type="ARBA" id="ARBA00022989"/>
    </source>
</evidence>
<dbReference type="PANTHER" id="PTHR42929:SF1">
    <property type="entry name" value="INNER MEMBRANE ABC TRANSPORTER PERMEASE PROTEIN YDCU-RELATED"/>
    <property type="match status" value="1"/>
</dbReference>
<organism evidence="10 11">
    <name type="scientific">Burkholderia paludis</name>
    <dbReference type="NCBI Taxonomy" id="1506587"/>
    <lineage>
        <taxon>Bacteria</taxon>
        <taxon>Pseudomonadati</taxon>
        <taxon>Pseudomonadota</taxon>
        <taxon>Betaproteobacteria</taxon>
        <taxon>Burkholderiales</taxon>
        <taxon>Burkholderiaceae</taxon>
        <taxon>Burkholderia</taxon>
        <taxon>Burkholderia cepacia complex</taxon>
    </lineage>
</organism>
<evidence type="ECO:0000313" key="11">
    <source>
        <dbReference type="Proteomes" id="UP000494330"/>
    </source>
</evidence>
<dbReference type="RefSeq" id="WP_034198823.1">
    <property type="nucleotide sequence ID" value="NZ_CABVQD010000008.1"/>
</dbReference>
<evidence type="ECO:0000313" key="10">
    <source>
        <dbReference type="EMBL" id="VWB65373.1"/>
    </source>
</evidence>
<dbReference type="InterPro" id="IPR035906">
    <property type="entry name" value="MetI-like_sf"/>
</dbReference>
<keyword evidence="11" id="KW-1185">Reference proteome</keyword>
<keyword evidence="6 8" id="KW-1133">Transmembrane helix</keyword>
<dbReference type="CDD" id="cd06261">
    <property type="entry name" value="TM_PBP2"/>
    <property type="match status" value="1"/>
</dbReference>
<reference evidence="10 11" key="1">
    <citation type="submission" date="2019-09" db="EMBL/GenBank/DDBJ databases">
        <authorList>
            <person name="Depoorter E."/>
        </authorList>
    </citation>
    <scope>NUCLEOTIDE SEQUENCE [LARGE SCALE GENOMIC DNA]</scope>
    <source>
        <strain evidence="10">LMG 30113</strain>
    </source>
</reference>
<feature type="transmembrane region" description="Helical" evidence="8">
    <location>
        <begin position="269"/>
        <end position="290"/>
    </location>
</feature>
<evidence type="ECO:0000256" key="3">
    <source>
        <dbReference type="ARBA" id="ARBA00022448"/>
    </source>
</evidence>
<keyword evidence="3 8" id="KW-0813">Transport</keyword>
<feature type="transmembrane region" description="Helical" evidence="8">
    <location>
        <begin position="86"/>
        <end position="108"/>
    </location>
</feature>
<accession>A0A6J5DJ79</accession>
<name>A0A6J5DJ79_9BURK</name>
<gene>
    <name evidence="10" type="ORF">BPA30113_02918</name>
</gene>
<evidence type="ECO:0000256" key="8">
    <source>
        <dbReference type="RuleBase" id="RU363032"/>
    </source>
</evidence>
<proteinExistence type="inferred from homology"/>
<dbReference type="GO" id="GO:0055085">
    <property type="term" value="P:transmembrane transport"/>
    <property type="evidence" value="ECO:0007669"/>
    <property type="project" value="InterPro"/>
</dbReference>
<feature type="transmembrane region" description="Helical" evidence="8">
    <location>
        <begin position="219"/>
        <end position="241"/>
    </location>
</feature>
<evidence type="ECO:0000256" key="4">
    <source>
        <dbReference type="ARBA" id="ARBA00022475"/>
    </source>
</evidence>
<dbReference type="SUPFAM" id="SSF161098">
    <property type="entry name" value="MetI-like"/>
    <property type="match status" value="1"/>
</dbReference>
<evidence type="ECO:0000259" key="9">
    <source>
        <dbReference type="PROSITE" id="PS50928"/>
    </source>
</evidence>
<dbReference type="Gene3D" id="1.10.3720.10">
    <property type="entry name" value="MetI-like"/>
    <property type="match status" value="1"/>
</dbReference>
<dbReference type="EMBL" id="CABVQD010000008">
    <property type="protein sequence ID" value="VWB65373.1"/>
    <property type="molecule type" value="Genomic_DNA"/>
</dbReference>
<evidence type="ECO:0000256" key="1">
    <source>
        <dbReference type="ARBA" id="ARBA00004651"/>
    </source>
</evidence>
<comment type="subcellular location">
    <subcellularLocation>
        <location evidence="1 8">Cell membrane</location>
        <topology evidence="1 8">Multi-pass membrane protein</topology>
    </subcellularLocation>
</comment>
<dbReference type="Pfam" id="PF00528">
    <property type="entry name" value="BPD_transp_1"/>
    <property type="match status" value="1"/>
</dbReference>
<feature type="transmembrane region" description="Helical" evidence="8">
    <location>
        <begin position="162"/>
        <end position="187"/>
    </location>
</feature>
<evidence type="ECO:0000256" key="2">
    <source>
        <dbReference type="ARBA" id="ARBA00007069"/>
    </source>
</evidence>
<evidence type="ECO:0000256" key="7">
    <source>
        <dbReference type="ARBA" id="ARBA00023136"/>
    </source>
</evidence>
<sequence>MSMHTTVCTERARYPLLLPVMLVLLAGFAIPMLIVAVVSVSKPLDYGGVAWGTFSPLSYVRVLFDQDFDGTWNWTSAYATLFCRTVLFALLTTILCAIAGFPVALFIAMQPKARRPLLLMLVSIPFWTNMIVRCYSWIILLRDDGVIGNFMSRLHLGSTAPGILYSNTATFIGLTYAFLPFMVLPIYTSLEKMNWELAEAAYDLGANRIKMLRRVVIPISRPGIVSGCMLVFVPALGAYLVPDLLGGGKSMMLGNLIQMQFGVARNWSFGAALSLLLFVPILASVIVLLFKENRKQESK</sequence>
<dbReference type="AlphaFoldDB" id="A0A6J5DJ79"/>
<protein>
    <submittedName>
        <fullName evidence="10">ABC transporter membrane protein</fullName>
    </submittedName>
</protein>
<dbReference type="Proteomes" id="UP000494330">
    <property type="component" value="Unassembled WGS sequence"/>
</dbReference>
<keyword evidence="5 8" id="KW-0812">Transmembrane</keyword>